<organism evidence="2 3">
    <name type="scientific">Parazoarcus communis</name>
    <dbReference type="NCBI Taxonomy" id="41977"/>
    <lineage>
        <taxon>Bacteria</taxon>
        <taxon>Pseudomonadati</taxon>
        <taxon>Pseudomonadota</taxon>
        <taxon>Betaproteobacteria</taxon>
        <taxon>Rhodocyclales</taxon>
        <taxon>Zoogloeaceae</taxon>
        <taxon>Parazoarcus</taxon>
    </lineage>
</organism>
<evidence type="ECO:0000259" key="1">
    <source>
        <dbReference type="Pfam" id="PF09899"/>
    </source>
</evidence>
<feature type="domain" description="DUF2126" evidence="1">
    <location>
        <begin position="17"/>
        <end position="108"/>
    </location>
</feature>
<dbReference type="EMBL" id="CP022188">
    <property type="protein sequence ID" value="AWI80681.1"/>
    <property type="molecule type" value="Genomic_DNA"/>
</dbReference>
<gene>
    <name evidence="2" type="ORF">CEW87_15685</name>
</gene>
<name>A0A2U8H4H5_9RHOO</name>
<dbReference type="InterPro" id="IPR018667">
    <property type="entry name" value="DUF2126"/>
</dbReference>
<reference evidence="2 3" key="1">
    <citation type="submission" date="2017-06" db="EMBL/GenBank/DDBJ databases">
        <title>Azoarcus sp. TSNA42 complete genome sequence.</title>
        <authorList>
            <person name="Woo J.-H."/>
            <person name="Kim H.-S."/>
        </authorList>
    </citation>
    <scope>NUCLEOTIDE SEQUENCE [LARGE SCALE GENOMIC DNA]</scope>
    <source>
        <strain evidence="2 3">TSNA42</strain>
    </source>
</reference>
<dbReference type="RefSeq" id="WP_108974473.1">
    <property type="nucleotide sequence ID" value="NZ_CP022188.1"/>
</dbReference>
<protein>
    <recommendedName>
        <fullName evidence="1">DUF2126 domain-containing protein</fullName>
    </recommendedName>
</protein>
<proteinExistence type="predicted"/>
<accession>A0A2U8H4H5</accession>
<feature type="domain" description="DUF2126" evidence="1">
    <location>
        <begin position="213"/>
        <end position="703"/>
    </location>
</feature>
<dbReference type="AlphaFoldDB" id="A0A2U8H4H5"/>
<sequence>MKPPHADPDPILDDLTDLDARISALGADIWIGAEPTFTDRYSESAEWLQLALGGEKEGRAAQLLRDFSISFPGCALLRTIGRQYPGEPGARWSLGVLARRDGVALWQGPPDPLLVSEPCAPHGIEHFSLCLLEHCAARGWAAETRVGATDWRVVTRCDEHPIGIDESSAALCFRPSLHSAPIPAEGLRDELAESGHFLLLLATLPDAEGGWPVVELPAVADVASYAALLEVVAEAAKAAGINGLVLRGHPPPLDAGMHWTSLTPDPAVIEANLAPATDLQSFYRVNAALFSAAESLGLYPYRLYYNGGEADSGGGGQLTLGGPTAQSSPFFVAPRLLTRLVRYLNRHPALSYWFAPDSIGSGSQAPRADEGPQERRVELEVALEQLERLDSPEPGLLWASLAPFLADSAGNSHRSEINIEKLWNPYLGARGMAGLVEFRALRMAPDAATLSAEAALLRALIARLMHFPYDKPLVDWGKQLHNRFALPWYLEQDLRAVLADLEAHGLGLGASITARLVDDARRELGHLEWEGLQLRVMGALEFWPLIGDVTTQQPSDSRLVDASTARIELRVVAPEAEGLDGLKLQVNGYAVPLRAEYDGAAPVCLAGVRYRSFVPVHGLHPTLPAQDGVELVLTHPRTGNALRLSLFDWHPRGEAYDGLPDSRAEARRRRAERLVSENVDAQTLPEAREAPAPAYAEYCFDLRRV</sequence>
<dbReference type="Proteomes" id="UP000244902">
    <property type="component" value="Chromosome"/>
</dbReference>
<evidence type="ECO:0000313" key="2">
    <source>
        <dbReference type="EMBL" id="AWI80681.1"/>
    </source>
</evidence>
<dbReference type="OrthoDB" id="9804872at2"/>
<dbReference type="Pfam" id="PF09899">
    <property type="entry name" value="DUF2126"/>
    <property type="match status" value="2"/>
</dbReference>
<evidence type="ECO:0000313" key="3">
    <source>
        <dbReference type="Proteomes" id="UP000244902"/>
    </source>
</evidence>